<feature type="transmembrane region" description="Helical" evidence="1">
    <location>
        <begin position="330"/>
        <end position="360"/>
    </location>
</feature>
<name>A0A4P9CAI1_EUBML</name>
<feature type="transmembrane region" description="Helical" evidence="1">
    <location>
        <begin position="429"/>
        <end position="450"/>
    </location>
</feature>
<feature type="transmembrane region" description="Helical" evidence="1">
    <location>
        <begin position="403"/>
        <end position="423"/>
    </location>
</feature>
<organism evidence="2 3">
    <name type="scientific">Eubacterium maltosivorans</name>
    <dbReference type="NCBI Taxonomy" id="2041044"/>
    <lineage>
        <taxon>Bacteria</taxon>
        <taxon>Bacillati</taxon>
        <taxon>Bacillota</taxon>
        <taxon>Clostridia</taxon>
        <taxon>Eubacteriales</taxon>
        <taxon>Eubacteriaceae</taxon>
        <taxon>Eubacterium</taxon>
    </lineage>
</organism>
<evidence type="ECO:0000256" key="1">
    <source>
        <dbReference type="SAM" id="Phobius"/>
    </source>
</evidence>
<evidence type="ECO:0008006" key="4">
    <source>
        <dbReference type="Google" id="ProtNLM"/>
    </source>
</evidence>
<gene>
    <name evidence="2" type="ORF">CPZ25_015090</name>
</gene>
<feature type="transmembrane region" description="Helical" evidence="1">
    <location>
        <begin position="372"/>
        <end position="396"/>
    </location>
</feature>
<reference evidence="2 3" key="1">
    <citation type="submission" date="2018-05" db="EMBL/GenBank/DDBJ databases">
        <title>Genome comparison of Eubacterium sp.</title>
        <authorList>
            <person name="Feng Y."/>
            <person name="Sanchez-Andrea I."/>
            <person name="Stams A.J.M."/>
            <person name="De Vos W.M."/>
        </authorList>
    </citation>
    <scope>NUCLEOTIDE SEQUENCE [LARGE SCALE GENOMIC DNA]</scope>
    <source>
        <strain evidence="2 3">YI</strain>
    </source>
</reference>
<dbReference type="EMBL" id="CP029487">
    <property type="protein sequence ID" value="QCT72597.1"/>
    <property type="molecule type" value="Genomic_DNA"/>
</dbReference>
<feature type="transmembrane region" description="Helical" evidence="1">
    <location>
        <begin position="189"/>
        <end position="210"/>
    </location>
</feature>
<protein>
    <recommendedName>
        <fullName evidence="4">ABC transporter permease</fullName>
    </recommendedName>
</protein>
<evidence type="ECO:0000313" key="2">
    <source>
        <dbReference type="EMBL" id="QCT72597.1"/>
    </source>
</evidence>
<dbReference type="KEGG" id="emt:CPZ25_015090"/>
<keyword evidence="1" id="KW-0472">Membrane</keyword>
<keyword evidence="3" id="KW-1185">Reference proteome</keyword>
<feature type="transmembrane region" description="Helical" evidence="1">
    <location>
        <begin position="126"/>
        <end position="152"/>
    </location>
</feature>
<accession>A0A4P9CAI1</accession>
<dbReference type="RefSeq" id="WP_096919149.1">
    <property type="nucleotide sequence ID" value="NZ_CP029487.1"/>
</dbReference>
<keyword evidence="1" id="KW-1133">Transmembrane helix</keyword>
<keyword evidence="1" id="KW-0812">Transmembrane</keyword>
<dbReference type="Proteomes" id="UP000218387">
    <property type="component" value="Chromosome"/>
</dbReference>
<feature type="transmembrane region" description="Helical" evidence="1">
    <location>
        <begin position="21"/>
        <end position="39"/>
    </location>
</feature>
<sequence>MDGIRAVCAQQWRLVLKDSGTLVFYACGAFAIGGLLPLWQSAGPFVLNAMVLYPLFLLKQWASESFAAEKETRTLESLLSASVGKKQLMLGKGAFCLGASGASFCLSLAPLLILKAAVGALPGVTGMMLSAVAGLFILSAVCLTLTGLYASAVSSDVQEAGSRGLRFFIPVVFCLAVLLTLVYQSQTEAAVFLSAVFLLFMVLISGCMLWRLKQLNRGDILADNSGKALAGDGYRRDTRSQSLMVLGHEWRYFKALGRFKFSLLIFTLAPAVFLVLWDYFFGGVNAYAALAVLSLGTARITVNLTAYTIGGERAYKTLESLLSTPIGTGALFLGKGLLALLFSLVVSVVSALLVLAASALIGRETLFSPDQWILLAAGMLFSLLMTYVTGLAAMLMKKPRQGLYVASALSFLAAVPALAVWLLPGSPLLWSSGSLLLLLAVDLLLAGFVHRRIGREQLMRCI</sequence>
<dbReference type="Pfam" id="PF12730">
    <property type="entry name" value="ABC2_membrane_4"/>
    <property type="match status" value="1"/>
</dbReference>
<evidence type="ECO:0000313" key="3">
    <source>
        <dbReference type="Proteomes" id="UP000218387"/>
    </source>
</evidence>
<feature type="transmembrane region" description="Helical" evidence="1">
    <location>
        <begin position="164"/>
        <end position="183"/>
    </location>
</feature>
<feature type="transmembrane region" description="Helical" evidence="1">
    <location>
        <begin position="94"/>
        <end position="114"/>
    </location>
</feature>
<proteinExistence type="predicted"/>
<dbReference type="AlphaFoldDB" id="A0A4P9CAI1"/>
<feature type="transmembrane region" description="Helical" evidence="1">
    <location>
        <begin position="261"/>
        <end position="280"/>
    </location>
</feature>